<proteinExistence type="predicted"/>
<evidence type="ECO:0000313" key="2">
    <source>
        <dbReference type="Proteomes" id="UP000238916"/>
    </source>
</evidence>
<evidence type="ECO:0000313" key="1">
    <source>
        <dbReference type="EMBL" id="SPF53371.1"/>
    </source>
</evidence>
<organism evidence="1 2">
    <name type="scientific">Candidatus Desulfosporosinus infrequens</name>
    <dbReference type="NCBI Taxonomy" id="2043169"/>
    <lineage>
        <taxon>Bacteria</taxon>
        <taxon>Bacillati</taxon>
        <taxon>Bacillota</taxon>
        <taxon>Clostridia</taxon>
        <taxon>Eubacteriales</taxon>
        <taxon>Desulfitobacteriaceae</taxon>
        <taxon>Desulfosporosinus</taxon>
    </lineage>
</organism>
<reference evidence="2" key="1">
    <citation type="submission" date="2018-02" db="EMBL/GenBank/DDBJ databases">
        <authorList>
            <person name="Hausmann B."/>
        </authorList>
    </citation>
    <scope>NUCLEOTIDE SEQUENCE [LARGE SCALE GENOMIC DNA]</scope>
    <source>
        <strain evidence="2">Peat soil MAG SbF1</strain>
    </source>
</reference>
<sequence>MNGVLGGMGNTSNKKTKRVSTFLPVPRLLIEDSYFSGLGIIINSSAKSLRVT</sequence>
<gene>
    <name evidence="1" type="ORF">SBF1_660012</name>
</gene>
<name>A0A2U3LN61_9FIRM</name>
<dbReference type="AlphaFoldDB" id="A0A2U3LN61"/>
<protein>
    <submittedName>
        <fullName evidence="1">Uncharacterized protein</fullName>
    </submittedName>
</protein>
<dbReference type="EMBL" id="OMOF01000623">
    <property type="protein sequence ID" value="SPF53371.1"/>
    <property type="molecule type" value="Genomic_DNA"/>
</dbReference>
<dbReference type="Proteomes" id="UP000238916">
    <property type="component" value="Unassembled WGS sequence"/>
</dbReference>
<accession>A0A2U3LN61</accession>